<protein>
    <submittedName>
        <fullName evidence="1 2">Uncharacterized protein</fullName>
    </submittedName>
</protein>
<dbReference type="EMBL" id="ATLV01022610">
    <property type="status" value="NOT_ANNOTATED_CDS"/>
    <property type="molecule type" value="Genomic_DNA"/>
</dbReference>
<name>A0A084WC92_ANOSI</name>
<organism evidence="1">
    <name type="scientific">Anopheles sinensis</name>
    <name type="common">Mosquito</name>
    <dbReference type="NCBI Taxonomy" id="74873"/>
    <lineage>
        <taxon>Eukaryota</taxon>
        <taxon>Metazoa</taxon>
        <taxon>Ecdysozoa</taxon>
        <taxon>Arthropoda</taxon>
        <taxon>Hexapoda</taxon>
        <taxon>Insecta</taxon>
        <taxon>Pterygota</taxon>
        <taxon>Neoptera</taxon>
        <taxon>Endopterygota</taxon>
        <taxon>Diptera</taxon>
        <taxon>Nematocera</taxon>
        <taxon>Culicoidea</taxon>
        <taxon>Culicidae</taxon>
        <taxon>Anophelinae</taxon>
        <taxon>Anopheles</taxon>
    </lineage>
</organism>
<evidence type="ECO:0000313" key="2">
    <source>
        <dbReference type="EnsemblMetazoa" id="ASIC015882-PA"/>
    </source>
</evidence>
<evidence type="ECO:0000313" key="1">
    <source>
        <dbReference type="EMBL" id="KFB47836.1"/>
    </source>
</evidence>
<proteinExistence type="predicted"/>
<gene>
    <name evidence="1" type="ORF">ZHAS_00015882</name>
</gene>
<reference evidence="2" key="2">
    <citation type="submission" date="2020-05" db="UniProtKB">
        <authorList>
            <consortium name="EnsemblMetazoa"/>
        </authorList>
    </citation>
    <scope>IDENTIFICATION</scope>
</reference>
<dbReference type="AlphaFoldDB" id="A0A084WC92"/>
<dbReference type="EMBL" id="KE525334">
    <property type="protein sequence ID" value="KFB47836.1"/>
    <property type="molecule type" value="Genomic_DNA"/>
</dbReference>
<dbReference type="EnsemblMetazoa" id="ASIC015882-RA">
    <property type="protein sequence ID" value="ASIC015882-PA"/>
    <property type="gene ID" value="ASIC015882"/>
</dbReference>
<sequence>MHALSNFTPDQSHYDSQPAAYVDNALADSETPLAGELQGYSPRGVQLHPEWPRYTGEVFVNHPYAHEEYVSERMSPFYTAEEYRCANRLRKLLYHLKKQYYLDNKYIQAMYGRSTGFYK</sequence>
<keyword evidence="3" id="KW-1185">Reference proteome</keyword>
<reference evidence="1 3" key="1">
    <citation type="journal article" date="2014" name="BMC Genomics">
        <title>Genome sequence of Anopheles sinensis provides insight into genetics basis of mosquito competence for malaria parasites.</title>
        <authorList>
            <person name="Zhou D."/>
            <person name="Zhang D."/>
            <person name="Ding G."/>
            <person name="Shi L."/>
            <person name="Hou Q."/>
            <person name="Ye Y."/>
            <person name="Xu Y."/>
            <person name="Zhou H."/>
            <person name="Xiong C."/>
            <person name="Li S."/>
            <person name="Yu J."/>
            <person name="Hong S."/>
            <person name="Yu X."/>
            <person name="Zou P."/>
            <person name="Chen C."/>
            <person name="Chang X."/>
            <person name="Wang W."/>
            <person name="Lv Y."/>
            <person name="Sun Y."/>
            <person name="Ma L."/>
            <person name="Shen B."/>
            <person name="Zhu C."/>
        </authorList>
    </citation>
    <scope>NUCLEOTIDE SEQUENCE [LARGE SCALE GENOMIC DNA]</scope>
</reference>
<evidence type="ECO:0000313" key="3">
    <source>
        <dbReference type="Proteomes" id="UP000030765"/>
    </source>
</evidence>
<dbReference type="VEuPathDB" id="VectorBase:ASIC015882"/>
<accession>A0A084WC92</accession>
<dbReference type="Proteomes" id="UP000030765">
    <property type="component" value="Unassembled WGS sequence"/>
</dbReference>